<dbReference type="EMBL" id="JAUOPJ010000013">
    <property type="protein sequence ID" value="MDO6458460.1"/>
    <property type="molecule type" value="Genomic_DNA"/>
</dbReference>
<organism evidence="1 2">
    <name type="scientific">Celeribacter halophilus</name>
    <dbReference type="NCBI Taxonomy" id="576117"/>
    <lineage>
        <taxon>Bacteria</taxon>
        <taxon>Pseudomonadati</taxon>
        <taxon>Pseudomonadota</taxon>
        <taxon>Alphaproteobacteria</taxon>
        <taxon>Rhodobacterales</taxon>
        <taxon>Roseobacteraceae</taxon>
        <taxon>Celeribacter</taxon>
    </lineage>
</organism>
<accession>A0AAW7Y0V2</accession>
<dbReference type="AlphaFoldDB" id="A0AAW7Y0V2"/>
<name>A0AAW7Y0V2_9RHOB</name>
<dbReference type="RefSeq" id="WP_303494963.1">
    <property type="nucleotide sequence ID" value="NZ_JAUOPJ010000013.1"/>
</dbReference>
<protein>
    <recommendedName>
        <fullName evidence="3">Sulfotransferase family protein</fullName>
    </recommendedName>
</protein>
<reference evidence="1" key="1">
    <citation type="submission" date="2023-07" db="EMBL/GenBank/DDBJ databases">
        <title>Genome content predicts the carbon catabolic preferences of heterotrophic bacteria.</title>
        <authorList>
            <person name="Gralka M."/>
        </authorList>
    </citation>
    <scope>NUCLEOTIDE SEQUENCE</scope>
    <source>
        <strain evidence="1">I2M02</strain>
    </source>
</reference>
<evidence type="ECO:0000313" key="1">
    <source>
        <dbReference type="EMBL" id="MDO6458460.1"/>
    </source>
</evidence>
<sequence>MLLSPKPDTEITAFKIYGERCSGTNFVETLIKQNFPAIRQGKRYNWEKHNFVNPPFALDTTLAVVVVRDVFEWLRSLHRSPHQVDYWYRDVDFSGFLRHEWSGVFNGYLIPNQRQLPVRFKELMYERHPMTGERIKNVVELRNLKLASQLKVRNLYRNWIILRFDEARDAPHSLVKQMAEHFDLHAAPDFLPVKKDVSHFALPGDVEGKGRQQEYATFTPKDRAFVMENLNMDNEALLGFPYAVTSGADRKRDE</sequence>
<comment type="caution">
    <text evidence="1">The sequence shown here is derived from an EMBL/GenBank/DDBJ whole genome shotgun (WGS) entry which is preliminary data.</text>
</comment>
<evidence type="ECO:0008006" key="3">
    <source>
        <dbReference type="Google" id="ProtNLM"/>
    </source>
</evidence>
<proteinExistence type="predicted"/>
<gene>
    <name evidence="1" type="ORF">Q4494_15330</name>
</gene>
<evidence type="ECO:0000313" key="2">
    <source>
        <dbReference type="Proteomes" id="UP001169823"/>
    </source>
</evidence>
<dbReference type="Proteomes" id="UP001169823">
    <property type="component" value="Unassembled WGS sequence"/>
</dbReference>